<evidence type="ECO:0000313" key="2">
    <source>
        <dbReference type="EMBL" id="GAH98026.1"/>
    </source>
</evidence>
<feature type="region of interest" description="Disordered" evidence="1">
    <location>
        <begin position="14"/>
        <end position="38"/>
    </location>
</feature>
<dbReference type="AlphaFoldDB" id="X1JTH2"/>
<evidence type="ECO:0000256" key="1">
    <source>
        <dbReference type="SAM" id="MobiDB-lite"/>
    </source>
</evidence>
<dbReference type="EMBL" id="BARV01002960">
    <property type="protein sequence ID" value="GAH98026.1"/>
    <property type="molecule type" value="Genomic_DNA"/>
</dbReference>
<accession>X1JTH2</accession>
<sequence length="38" mass="4462">MSITLTQILNLVGKLDDSPGDETPQKRFRRYLRENVKE</sequence>
<name>X1JTH2_9ZZZZ</name>
<protein>
    <submittedName>
        <fullName evidence="2">Uncharacterized protein</fullName>
    </submittedName>
</protein>
<comment type="caution">
    <text evidence="2">The sequence shown here is derived from an EMBL/GenBank/DDBJ whole genome shotgun (WGS) entry which is preliminary data.</text>
</comment>
<gene>
    <name evidence="2" type="ORF">S06H3_07331</name>
</gene>
<reference evidence="2" key="1">
    <citation type="journal article" date="2014" name="Front. Microbiol.">
        <title>High frequency of phylogenetically diverse reductive dehalogenase-homologous genes in deep subseafloor sedimentary metagenomes.</title>
        <authorList>
            <person name="Kawai M."/>
            <person name="Futagami T."/>
            <person name="Toyoda A."/>
            <person name="Takaki Y."/>
            <person name="Nishi S."/>
            <person name="Hori S."/>
            <person name="Arai W."/>
            <person name="Tsubouchi T."/>
            <person name="Morono Y."/>
            <person name="Uchiyama I."/>
            <person name="Ito T."/>
            <person name="Fujiyama A."/>
            <person name="Inagaki F."/>
            <person name="Takami H."/>
        </authorList>
    </citation>
    <scope>NUCLEOTIDE SEQUENCE</scope>
    <source>
        <strain evidence="2">Expedition CK06-06</strain>
    </source>
</reference>
<proteinExistence type="predicted"/>
<feature type="non-terminal residue" evidence="2">
    <location>
        <position position="38"/>
    </location>
</feature>
<organism evidence="2">
    <name type="scientific">marine sediment metagenome</name>
    <dbReference type="NCBI Taxonomy" id="412755"/>
    <lineage>
        <taxon>unclassified sequences</taxon>
        <taxon>metagenomes</taxon>
        <taxon>ecological metagenomes</taxon>
    </lineage>
</organism>